<feature type="domain" description="DUF7988" evidence="1">
    <location>
        <begin position="2"/>
        <end position="81"/>
    </location>
</feature>
<accession>A0ABD5NME1</accession>
<keyword evidence="3" id="KW-1185">Reference proteome</keyword>
<evidence type="ECO:0000313" key="3">
    <source>
        <dbReference type="Proteomes" id="UP001595846"/>
    </source>
</evidence>
<dbReference type="RefSeq" id="WP_256531431.1">
    <property type="nucleotide sequence ID" value="NZ_CP101824.1"/>
</dbReference>
<dbReference type="EMBL" id="JBHSAQ010000003">
    <property type="protein sequence ID" value="MFC3958218.1"/>
    <property type="molecule type" value="Genomic_DNA"/>
</dbReference>
<dbReference type="Pfam" id="PF25950">
    <property type="entry name" value="DUF7988"/>
    <property type="match status" value="1"/>
</dbReference>
<evidence type="ECO:0000313" key="2">
    <source>
        <dbReference type="EMBL" id="MFC3958218.1"/>
    </source>
</evidence>
<evidence type="ECO:0000259" key="1">
    <source>
        <dbReference type="Pfam" id="PF25950"/>
    </source>
</evidence>
<sequence>MDDLRTVLTDLVDALGHELSAPVVPAPPYVVVTSTGVVLRATLPAGRLVIALEPFTIERDASATDAPTYRRRTDLATEVCVR</sequence>
<reference evidence="2 3" key="1">
    <citation type="journal article" date="2019" name="Int. J. Syst. Evol. Microbiol.">
        <title>The Global Catalogue of Microorganisms (GCM) 10K type strain sequencing project: providing services to taxonomists for standard genome sequencing and annotation.</title>
        <authorList>
            <consortium name="The Broad Institute Genomics Platform"/>
            <consortium name="The Broad Institute Genome Sequencing Center for Infectious Disease"/>
            <person name="Wu L."/>
            <person name="Ma J."/>
        </authorList>
    </citation>
    <scope>NUCLEOTIDE SEQUENCE [LARGE SCALE GENOMIC DNA]</scope>
    <source>
        <strain evidence="2 3">IBRC-M 10256</strain>
    </source>
</reference>
<gene>
    <name evidence="2" type="ORF">ACFOUR_07525</name>
</gene>
<dbReference type="Proteomes" id="UP001595846">
    <property type="component" value="Unassembled WGS sequence"/>
</dbReference>
<name>A0ABD5NME1_9EURY</name>
<comment type="caution">
    <text evidence="2">The sequence shown here is derived from an EMBL/GenBank/DDBJ whole genome shotgun (WGS) entry which is preliminary data.</text>
</comment>
<proteinExistence type="predicted"/>
<dbReference type="InterPro" id="IPR058294">
    <property type="entry name" value="DUF7988"/>
</dbReference>
<dbReference type="AlphaFoldDB" id="A0ABD5NME1"/>
<organism evidence="2 3">
    <name type="scientific">Halovivax cerinus</name>
    <dbReference type="NCBI Taxonomy" id="1487865"/>
    <lineage>
        <taxon>Archaea</taxon>
        <taxon>Methanobacteriati</taxon>
        <taxon>Methanobacteriota</taxon>
        <taxon>Stenosarchaea group</taxon>
        <taxon>Halobacteria</taxon>
        <taxon>Halobacteriales</taxon>
        <taxon>Natrialbaceae</taxon>
        <taxon>Halovivax</taxon>
    </lineage>
</organism>
<dbReference type="GeneID" id="73904169"/>
<protein>
    <recommendedName>
        <fullName evidence="1">DUF7988 domain-containing protein</fullName>
    </recommendedName>
</protein>